<dbReference type="Proteomes" id="UP000695562">
    <property type="component" value="Unassembled WGS sequence"/>
</dbReference>
<dbReference type="EMBL" id="AJWJ01000828">
    <property type="protein sequence ID" value="KAF2068830.1"/>
    <property type="molecule type" value="Genomic_DNA"/>
</dbReference>
<evidence type="ECO:0000313" key="1">
    <source>
        <dbReference type="EMBL" id="KAF2068830.1"/>
    </source>
</evidence>
<comment type="caution">
    <text evidence="1">The sequence shown here is derived from an EMBL/GenBank/DDBJ whole genome shotgun (WGS) entry which is preliminary data.</text>
</comment>
<sequence length="481" mass="56623">MCGYNHLGLLKEKIKRNIKLYVDCHYLYVNIANSHPDIFIQLFESYRYHALAFTKDYMKTLNNVEVIKYLVERGFGVETEIDSFERLYQIDLKALQYLLENKLCTITFRALLLKTDFRYIYSPTKARETKEKIEFLIERIKQSPITIQDSENIIESLIDHPTPLVLNSIEPFLDPGVSSILFTTSRGNRSCSYEQAVQEIRLVESERFRGEDNWILFNYPGMEEWYACVGKGEQEFINTWNRLENRIRIIDQDIEFVHSQESVSNIGERLFNIISLVTKSLRLVHFLISKGLTGFSKISALAKHNVCQSTLKHHLHDISQQDRDVIITMGRGDHLFINLVLSRFTQGYFENFNFFFKQFTQNLDIEEMHALLWSIFDTATSAKNVFLYESIEAMGNPFPIIMMNYFEFQPLLSLFGRVIDSFPEQQKNVECSTIFLRLIQADHYIGFKYVFTKCKLSPFLYIYLLEELAKSRNLVFIDYLW</sequence>
<dbReference type="OrthoDB" id="23871at2759"/>
<gene>
    <name evidence="1" type="ORF">CYY_009846</name>
</gene>
<organism evidence="1 2">
    <name type="scientific">Polysphondylium violaceum</name>
    <dbReference type="NCBI Taxonomy" id="133409"/>
    <lineage>
        <taxon>Eukaryota</taxon>
        <taxon>Amoebozoa</taxon>
        <taxon>Evosea</taxon>
        <taxon>Eumycetozoa</taxon>
        <taxon>Dictyostelia</taxon>
        <taxon>Dictyosteliales</taxon>
        <taxon>Dictyosteliaceae</taxon>
        <taxon>Polysphondylium</taxon>
    </lineage>
</organism>
<evidence type="ECO:0000313" key="2">
    <source>
        <dbReference type="Proteomes" id="UP000695562"/>
    </source>
</evidence>
<keyword evidence="2" id="KW-1185">Reference proteome</keyword>
<accession>A0A8J4PJM0</accession>
<proteinExistence type="predicted"/>
<dbReference type="AlphaFoldDB" id="A0A8J4PJM0"/>
<name>A0A8J4PJM0_9MYCE</name>
<reference evidence="1" key="1">
    <citation type="submission" date="2020-01" db="EMBL/GenBank/DDBJ databases">
        <title>Development of genomics and gene disruption for Polysphondylium violaceum indicates a role for the polyketide synthase stlB in stalk morphogenesis.</title>
        <authorList>
            <person name="Narita B."/>
            <person name="Kawabe Y."/>
            <person name="Kin K."/>
            <person name="Saito T."/>
            <person name="Gibbs R."/>
            <person name="Kuspa A."/>
            <person name="Muzny D."/>
            <person name="Queller D."/>
            <person name="Richards S."/>
            <person name="Strassman J."/>
            <person name="Sucgang R."/>
            <person name="Worley K."/>
            <person name="Schaap P."/>
        </authorList>
    </citation>
    <scope>NUCLEOTIDE SEQUENCE</scope>
    <source>
        <strain evidence="1">QSvi11</strain>
    </source>
</reference>
<protein>
    <submittedName>
        <fullName evidence="1">Uncharacterized protein</fullName>
    </submittedName>
</protein>
<feature type="non-terminal residue" evidence="1">
    <location>
        <position position="481"/>
    </location>
</feature>